<evidence type="ECO:0000313" key="3">
    <source>
        <dbReference type="Proteomes" id="UP001054837"/>
    </source>
</evidence>
<sequence>MFEDSVNGTVPVVGLIHLPLTGEIRHPEISHSADGIRKMEDQKEAEEKNIKRRKPRTNKTSSLEEKSGRLPNADETEILKTFL</sequence>
<gene>
    <name evidence="2" type="ORF">CDAR_303301</name>
</gene>
<keyword evidence="3" id="KW-1185">Reference proteome</keyword>
<dbReference type="Proteomes" id="UP001054837">
    <property type="component" value="Unassembled WGS sequence"/>
</dbReference>
<comment type="caution">
    <text evidence="2">The sequence shown here is derived from an EMBL/GenBank/DDBJ whole genome shotgun (WGS) entry which is preliminary data.</text>
</comment>
<accession>A0AAV4R4B0</accession>
<reference evidence="2 3" key="1">
    <citation type="submission" date="2021-06" db="EMBL/GenBank/DDBJ databases">
        <title>Caerostris darwini draft genome.</title>
        <authorList>
            <person name="Kono N."/>
            <person name="Arakawa K."/>
        </authorList>
    </citation>
    <scope>NUCLEOTIDE SEQUENCE [LARGE SCALE GENOMIC DNA]</scope>
</reference>
<evidence type="ECO:0000256" key="1">
    <source>
        <dbReference type="SAM" id="MobiDB-lite"/>
    </source>
</evidence>
<evidence type="ECO:0000313" key="2">
    <source>
        <dbReference type="EMBL" id="GIY15854.1"/>
    </source>
</evidence>
<feature type="region of interest" description="Disordered" evidence="1">
    <location>
        <begin position="28"/>
        <end position="83"/>
    </location>
</feature>
<dbReference type="AlphaFoldDB" id="A0AAV4R4B0"/>
<protein>
    <submittedName>
        <fullName evidence="2">Uncharacterized protein</fullName>
    </submittedName>
</protein>
<feature type="compositionally biased region" description="Basic and acidic residues" evidence="1">
    <location>
        <begin position="28"/>
        <end position="49"/>
    </location>
</feature>
<organism evidence="2 3">
    <name type="scientific">Caerostris darwini</name>
    <dbReference type="NCBI Taxonomy" id="1538125"/>
    <lineage>
        <taxon>Eukaryota</taxon>
        <taxon>Metazoa</taxon>
        <taxon>Ecdysozoa</taxon>
        <taxon>Arthropoda</taxon>
        <taxon>Chelicerata</taxon>
        <taxon>Arachnida</taxon>
        <taxon>Araneae</taxon>
        <taxon>Araneomorphae</taxon>
        <taxon>Entelegynae</taxon>
        <taxon>Araneoidea</taxon>
        <taxon>Araneidae</taxon>
        <taxon>Caerostris</taxon>
    </lineage>
</organism>
<name>A0AAV4R4B0_9ARAC</name>
<dbReference type="EMBL" id="BPLQ01005590">
    <property type="protein sequence ID" value="GIY15854.1"/>
    <property type="molecule type" value="Genomic_DNA"/>
</dbReference>
<proteinExistence type="predicted"/>